<keyword evidence="6" id="KW-1185">Reference proteome</keyword>
<dbReference type="InterPro" id="IPR011711">
    <property type="entry name" value="GntR_C"/>
</dbReference>
<dbReference type="SUPFAM" id="SSF48008">
    <property type="entry name" value="GntR ligand-binding domain-like"/>
    <property type="match status" value="1"/>
</dbReference>
<dbReference type="GO" id="GO:0043565">
    <property type="term" value="F:sequence-specific DNA binding"/>
    <property type="evidence" value="ECO:0007669"/>
    <property type="project" value="InterPro"/>
</dbReference>
<evidence type="ECO:0000259" key="4">
    <source>
        <dbReference type="PROSITE" id="PS50949"/>
    </source>
</evidence>
<dbReference type="Gene3D" id="1.10.10.10">
    <property type="entry name" value="Winged helix-like DNA-binding domain superfamily/Winged helix DNA-binding domain"/>
    <property type="match status" value="1"/>
</dbReference>
<dbReference type="Pfam" id="PF07729">
    <property type="entry name" value="FCD"/>
    <property type="match status" value="1"/>
</dbReference>
<dbReference type="SUPFAM" id="SSF46785">
    <property type="entry name" value="Winged helix' DNA-binding domain"/>
    <property type="match status" value="1"/>
</dbReference>
<organism evidence="5 6">
    <name type="scientific">Salinibacillus xinjiangensis</name>
    <dbReference type="NCBI Taxonomy" id="1229268"/>
    <lineage>
        <taxon>Bacteria</taxon>
        <taxon>Bacillati</taxon>
        <taxon>Bacillota</taxon>
        <taxon>Bacilli</taxon>
        <taxon>Bacillales</taxon>
        <taxon>Bacillaceae</taxon>
        <taxon>Salinibacillus</taxon>
    </lineage>
</organism>
<evidence type="ECO:0000256" key="1">
    <source>
        <dbReference type="ARBA" id="ARBA00023015"/>
    </source>
</evidence>
<reference evidence="5 6" key="1">
    <citation type="submission" date="2019-11" db="EMBL/GenBank/DDBJ databases">
        <authorList>
            <person name="Li J."/>
        </authorList>
    </citation>
    <scope>NUCLEOTIDE SEQUENCE [LARGE SCALE GENOMIC DNA]</scope>
    <source>
        <strain evidence="5 6">J4</strain>
    </source>
</reference>
<dbReference type="Proteomes" id="UP000480185">
    <property type="component" value="Unassembled WGS sequence"/>
</dbReference>
<dbReference type="InterPro" id="IPR000524">
    <property type="entry name" value="Tscrpt_reg_HTH_GntR"/>
</dbReference>
<dbReference type="PANTHER" id="PTHR43537:SF5">
    <property type="entry name" value="UXU OPERON TRANSCRIPTIONAL REGULATOR"/>
    <property type="match status" value="1"/>
</dbReference>
<dbReference type="OrthoDB" id="114741at2"/>
<dbReference type="Gene3D" id="1.20.120.530">
    <property type="entry name" value="GntR ligand-binding domain-like"/>
    <property type="match status" value="1"/>
</dbReference>
<dbReference type="GO" id="GO:0003700">
    <property type="term" value="F:DNA-binding transcription factor activity"/>
    <property type="evidence" value="ECO:0007669"/>
    <property type="project" value="InterPro"/>
</dbReference>
<dbReference type="SMART" id="SM00345">
    <property type="entry name" value="HTH_GNTR"/>
    <property type="match status" value="1"/>
</dbReference>
<dbReference type="InterPro" id="IPR036388">
    <property type="entry name" value="WH-like_DNA-bd_sf"/>
</dbReference>
<dbReference type="CDD" id="cd07377">
    <property type="entry name" value="WHTH_GntR"/>
    <property type="match status" value="1"/>
</dbReference>
<gene>
    <name evidence="5" type="ORF">GH754_01400</name>
</gene>
<proteinExistence type="predicted"/>
<dbReference type="InterPro" id="IPR000485">
    <property type="entry name" value="AsnC-type_HTH_dom"/>
</dbReference>
<dbReference type="Pfam" id="PF00392">
    <property type="entry name" value="GntR"/>
    <property type="match status" value="1"/>
</dbReference>
<protein>
    <submittedName>
        <fullName evidence="5">FCD domain-containing protein</fullName>
    </submittedName>
</protein>
<name>A0A6G1X214_9BACI</name>
<accession>A0A6G1X214</accession>
<dbReference type="PROSITE" id="PS50949">
    <property type="entry name" value="HTH_GNTR"/>
    <property type="match status" value="1"/>
</dbReference>
<dbReference type="InterPro" id="IPR008920">
    <property type="entry name" value="TF_FadR/GntR_C"/>
</dbReference>
<sequence length="206" mass="23784">MSTTVSQSAYLTAYEAIRDQILNGEIPRGQKLTEDKLASELGVSRTPVREAIRKLEEEGLIKKKKVVNPSETDLRNIFHVRSLLEGDAARSAAEYLSEEKLIRLKECVKIGRNGTVDEIMAANKDFHEIIVQSSNNPFMADVIERMNSIIYLFRKTVVYHNRPFLIDEHEKIYDAILKHQPDQAEELMKKHLRADLEFCLRFIRVE</sequence>
<dbReference type="AlphaFoldDB" id="A0A6G1X214"/>
<evidence type="ECO:0000256" key="3">
    <source>
        <dbReference type="ARBA" id="ARBA00023163"/>
    </source>
</evidence>
<dbReference type="InterPro" id="IPR036390">
    <property type="entry name" value="WH_DNA-bd_sf"/>
</dbReference>
<comment type="caution">
    <text evidence="5">The sequence shown here is derived from an EMBL/GenBank/DDBJ whole genome shotgun (WGS) entry which is preliminary data.</text>
</comment>
<evidence type="ECO:0000313" key="6">
    <source>
        <dbReference type="Proteomes" id="UP000480185"/>
    </source>
</evidence>
<keyword evidence="1" id="KW-0805">Transcription regulation</keyword>
<dbReference type="PRINTS" id="PR00035">
    <property type="entry name" value="HTHGNTR"/>
</dbReference>
<dbReference type="EMBL" id="WJNH01000001">
    <property type="protein sequence ID" value="MRG84979.1"/>
    <property type="molecule type" value="Genomic_DNA"/>
</dbReference>
<evidence type="ECO:0000256" key="2">
    <source>
        <dbReference type="ARBA" id="ARBA00023125"/>
    </source>
</evidence>
<keyword evidence="2" id="KW-0238">DNA-binding</keyword>
<evidence type="ECO:0000313" key="5">
    <source>
        <dbReference type="EMBL" id="MRG84979.1"/>
    </source>
</evidence>
<dbReference type="PRINTS" id="PR00033">
    <property type="entry name" value="HTHASNC"/>
</dbReference>
<feature type="domain" description="HTH gntR-type" evidence="4">
    <location>
        <begin position="7"/>
        <end position="77"/>
    </location>
</feature>
<dbReference type="SMART" id="SM00895">
    <property type="entry name" value="FCD"/>
    <property type="match status" value="1"/>
</dbReference>
<keyword evidence="3" id="KW-0804">Transcription</keyword>
<dbReference type="PANTHER" id="PTHR43537">
    <property type="entry name" value="TRANSCRIPTIONAL REGULATOR, GNTR FAMILY"/>
    <property type="match status" value="1"/>
</dbReference>